<reference evidence="2" key="1">
    <citation type="journal article" date="2021" name="Proc. Natl. Acad. Sci. U.S.A.">
        <title>A Catalog of Tens of Thousands of Viruses from Human Metagenomes Reveals Hidden Associations with Chronic Diseases.</title>
        <authorList>
            <person name="Tisza M.J."/>
            <person name="Buck C.B."/>
        </authorList>
    </citation>
    <scope>NUCLEOTIDE SEQUENCE</scope>
    <source>
        <strain evidence="2">Ctw1L9</strain>
    </source>
</reference>
<organism evidence="2">
    <name type="scientific">Siphoviridae sp. gcode 4</name>
    <dbReference type="NCBI Taxonomy" id="2838368"/>
    <lineage>
        <taxon>Viruses</taxon>
        <taxon>Duplodnaviria</taxon>
        <taxon>Heunggongvirae</taxon>
        <taxon>Uroviricota</taxon>
        <taxon>Caudoviricetes</taxon>
    </lineage>
</organism>
<evidence type="ECO:0000313" key="2">
    <source>
        <dbReference type="EMBL" id="DAE92706.1"/>
    </source>
</evidence>
<dbReference type="EMBL" id="BK059154">
    <property type="protein sequence ID" value="DAE92706.1"/>
    <property type="molecule type" value="Genomic_DNA"/>
</dbReference>
<feature type="region of interest" description="Disordered" evidence="1">
    <location>
        <begin position="1"/>
        <end position="26"/>
    </location>
</feature>
<feature type="region of interest" description="Disordered" evidence="1">
    <location>
        <begin position="65"/>
        <end position="86"/>
    </location>
</feature>
<protein>
    <submittedName>
        <fullName evidence="2">Uncharacterized protein</fullName>
    </submittedName>
</protein>
<name>A0A8S5RTN6_9CAUD</name>
<evidence type="ECO:0000256" key="1">
    <source>
        <dbReference type="SAM" id="MobiDB-lite"/>
    </source>
</evidence>
<accession>A0A8S5RTN6</accession>
<sequence length="109" mass="11398">MKVKKYQEGGPAPAPVAPAGPQGGQDPLQMLAEMAAQALQAQDCQAAMQVCEGFLALLQQAMSEGPQGPVGQAPEGEPVFKKGGKIVGRKKCAKKENGGEMKNKFFGKK</sequence>
<proteinExistence type="predicted"/>